<dbReference type="InterPro" id="IPR010998">
    <property type="entry name" value="Integrase_recombinase_N"/>
</dbReference>
<dbReference type="NCBIfam" id="TIGR02225">
    <property type="entry name" value="recomb_XerD"/>
    <property type="match status" value="1"/>
</dbReference>
<dbReference type="PANTHER" id="PTHR30349:SF90">
    <property type="entry name" value="TYROSINE RECOMBINASE XERD"/>
    <property type="match status" value="1"/>
</dbReference>
<dbReference type="HAMAP" id="MF_01808">
    <property type="entry name" value="Recomb_XerC_XerD"/>
    <property type="match status" value="1"/>
</dbReference>
<dbReference type="GO" id="GO:0009037">
    <property type="term" value="F:tyrosine-based site-specific recombinase activity"/>
    <property type="evidence" value="ECO:0007669"/>
    <property type="project" value="UniProtKB-UniRule"/>
</dbReference>
<name>A0A423PGV3_9GAMM</name>
<dbReference type="Gene3D" id="1.10.443.10">
    <property type="entry name" value="Intergrase catalytic core"/>
    <property type="match status" value="1"/>
</dbReference>
<keyword evidence="8 11" id="KW-0238">DNA-binding</keyword>
<dbReference type="PROSITE" id="PS51898">
    <property type="entry name" value="TYR_RECOMBINASE"/>
    <property type="match status" value="1"/>
</dbReference>
<dbReference type="Gene3D" id="1.10.150.130">
    <property type="match status" value="1"/>
</dbReference>
<dbReference type="GO" id="GO:0005737">
    <property type="term" value="C:cytoplasm"/>
    <property type="evidence" value="ECO:0007669"/>
    <property type="project" value="UniProtKB-SubCell"/>
</dbReference>
<evidence type="ECO:0000256" key="5">
    <source>
        <dbReference type="ARBA" id="ARBA00022618"/>
    </source>
</evidence>
<evidence type="ECO:0000256" key="6">
    <source>
        <dbReference type="ARBA" id="ARBA00022829"/>
    </source>
</evidence>
<gene>
    <name evidence="11 14" type="primary">xerD</name>
    <name evidence="14" type="ORF">SAOR_14430</name>
</gene>
<reference evidence="14 15" key="1">
    <citation type="submission" date="2013-10" db="EMBL/GenBank/DDBJ databases">
        <title>Salinisphaera orenii MK-B5 Genome Sequencing.</title>
        <authorList>
            <person name="Lai Q."/>
            <person name="Li C."/>
            <person name="Shao Z."/>
        </authorList>
    </citation>
    <scope>NUCLEOTIDE SEQUENCE [LARGE SCALE GENOMIC DNA]</scope>
    <source>
        <strain evidence="14 15">MK-B5</strain>
    </source>
</reference>
<dbReference type="GO" id="GO:0006313">
    <property type="term" value="P:DNA transposition"/>
    <property type="evidence" value="ECO:0007669"/>
    <property type="project" value="UniProtKB-UniRule"/>
</dbReference>
<organism evidence="14 15">
    <name type="scientific">Salinisphaera orenii MK-B5</name>
    <dbReference type="NCBI Taxonomy" id="856730"/>
    <lineage>
        <taxon>Bacteria</taxon>
        <taxon>Pseudomonadati</taxon>
        <taxon>Pseudomonadota</taxon>
        <taxon>Gammaproteobacteria</taxon>
        <taxon>Salinisphaerales</taxon>
        <taxon>Salinisphaeraceae</taxon>
        <taxon>Salinisphaera</taxon>
    </lineage>
</organism>
<dbReference type="AlphaFoldDB" id="A0A423PGV3"/>
<feature type="active site" evidence="11">
    <location>
        <position position="254"/>
    </location>
</feature>
<dbReference type="CDD" id="cd00798">
    <property type="entry name" value="INT_XerDC_C"/>
    <property type="match status" value="1"/>
</dbReference>
<evidence type="ECO:0000256" key="7">
    <source>
        <dbReference type="ARBA" id="ARBA00022908"/>
    </source>
</evidence>
<dbReference type="EMBL" id="AYKH01000041">
    <property type="protein sequence ID" value="ROO24706.1"/>
    <property type="molecule type" value="Genomic_DNA"/>
</dbReference>
<dbReference type="Pfam" id="PF02899">
    <property type="entry name" value="Phage_int_SAM_1"/>
    <property type="match status" value="1"/>
</dbReference>
<evidence type="ECO:0000259" key="12">
    <source>
        <dbReference type="PROSITE" id="PS51898"/>
    </source>
</evidence>
<sequence>MAAIDALPEPIAGEIECFLDGLWAERGLSDATLAAYRNDLARLAGWLVAQGHDSLLAAGRSELQAYLAARNTPGSSPRSAARLLSSLRQFYRYQRRAGAIDTDPTALIPSPAQGRRLPATLTEADVEALLAAPATDTDLGLRDRAMLELMYAAGLRVSELVGASRAQVNLRQGVIRVTGKGGRERLVPIGEAAVDWIERYLRQARPQLLDTARSDALFVTGRGGGMTRQNVWHRIRRHAASAGIRADVSPHGLRHAFATHLLNHGADLRAVQMLLGHADLSTTQIYTHVARARLAALHASHHPRG</sequence>
<evidence type="ECO:0000256" key="9">
    <source>
        <dbReference type="ARBA" id="ARBA00023172"/>
    </source>
</evidence>
<feature type="active site" description="O-(3'-phospho-DNA)-tyrosine intermediate" evidence="11">
    <location>
        <position position="286"/>
    </location>
</feature>
<keyword evidence="10 11" id="KW-0131">Cell cycle</keyword>
<dbReference type="PANTHER" id="PTHR30349">
    <property type="entry name" value="PHAGE INTEGRASE-RELATED"/>
    <property type="match status" value="1"/>
</dbReference>
<keyword evidence="4 11" id="KW-0963">Cytoplasm</keyword>
<feature type="domain" description="Core-binding (CB)" evidence="13">
    <location>
        <begin position="9"/>
        <end position="95"/>
    </location>
</feature>
<evidence type="ECO:0000256" key="4">
    <source>
        <dbReference type="ARBA" id="ARBA00022490"/>
    </source>
</evidence>
<dbReference type="InterPro" id="IPR044068">
    <property type="entry name" value="CB"/>
</dbReference>
<evidence type="ECO:0000256" key="10">
    <source>
        <dbReference type="ARBA" id="ARBA00023306"/>
    </source>
</evidence>
<keyword evidence="5 11" id="KW-0132">Cell division</keyword>
<dbReference type="GO" id="GO:0051301">
    <property type="term" value="P:cell division"/>
    <property type="evidence" value="ECO:0007669"/>
    <property type="project" value="UniProtKB-KW"/>
</dbReference>
<evidence type="ECO:0000256" key="3">
    <source>
        <dbReference type="ARBA" id="ARBA00015810"/>
    </source>
</evidence>
<feature type="domain" description="Tyr recombinase" evidence="12">
    <location>
        <begin position="116"/>
        <end position="299"/>
    </location>
</feature>
<feature type="active site" evidence="11">
    <location>
        <position position="251"/>
    </location>
</feature>
<evidence type="ECO:0000256" key="2">
    <source>
        <dbReference type="ARBA" id="ARBA00010450"/>
    </source>
</evidence>
<keyword evidence="9 11" id="KW-0233">DNA recombination</keyword>
<dbReference type="GO" id="GO:0003677">
    <property type="term" value="F:DNA binding"/>
    <property type="evidence" value="ECO:0007669"/>
    <property type="project" value="UniProtKB-UniRule"/>
</dbReference>
<evidence type="ECO:0000256" key="1">
    <source>
        <dbReference type="ARBA" id="ARBA00004496"/>
    </source>
</evidence>
<evidence type="ECO:0000256" key="11">
    <source>
        <dbReference type="HAMAP-Rule" id="MF_01807"/>
    </source>
</evidence>
<dbReference type="RefSeq" id="WP_123632046.1">
    <property type="nucleotide sequence ID" value="NZ_AYKH01000041.1"/>
</dbReference>
<evidence type="ECO:0000313" key="15">
    <source>
        <dbReference type="Proteomes" id="UP000283993"/>
    </source>
</evidence>
<protein>
    <recommendedName>
        <fullName evidence="3 11">Tyrosine recombinase XerD</fullName>
    </recommendedName>
</protein>
<dbReference type="InterPro" id="IPR050090">
    <property type="entry name" value="Tyrosine_recombinase_XerCD"/>
</dbReference>
<dbReference type="InterPro" id="IPR011932">
    <property type="entry name" value="Recomb_XerD"/>
</dbReference>
<dbReference type="Proteomes" id="UP000283993">
    <property type="component" value="Unassembled WGS sequence"/>
</dbReference>
<dbReference type="InterPro" id="IPR011010">
    <property type="entry name" value="DNA_brk_join_enz"/>
</dbReference>
<dbReference type="InterPro" id="IPR013762">
    <property type="entry name" value="Integrase-like_cat_sf"/>
</dbReference>
<dbReference type="InterPro" id="IPR023009">
    <property type="entry name" value="Tyrosine_recombinase_XerC/XerD"/>
</dbReference>
<evidence type="ECO:0000313" key="14">
    <source>
        <dbReference type="EMBL" id="ROO24706.1"/>
    </source>
</evidence>
<comment type="caution">
    <text evidence="14">The sequence shown here is derived from an EMBL/GenBank/DDBJ whole genome shotgun (WGS) entry which is preliminary data.</text>
</comment>
<accession>A0A423PGV3</accession>
<keyword evidence="6 11" id="KW-0159">Chromosome partition</keyword>
<comment type="function">
    <text evidence="11">Site-specific tyrosine recombinase, which acts by catalyzing the cutting and rejoining of the recombining DNA molecules. The XerC-XerD complex is essential to convert dimers of the bacterial chromosome into monomers to permit their segregation at cell division. It also contributes to the segregational stability of plasmids.</text>
</comment>
<dbReference type="GO" id="GO:0007059">
    <property type="term" value="P:chromosome segregation"/>
    <property type="evidence" value="ECO:0007669"/>
    <property type="project" value="UniProtKB-UniRule"/>
</dbReference>
<dbReference type="Pfam" id="PF00589">
    <property type="entry name" value="Phage_integrase"/>
    <property type="match status" value="1"/>
</dbReference>
<feature type="active site" evidence="11">
    <location>
        <position position="277"/>
    </location>
</feature>
<feature type="active site" evidence="11">
    <location>
        <position position="156"/>
    </location>
</feature>
<keyword evidence="7 11" id="KW-0229">DNA integration</keyword>
<dbReference type="InterPro" id="IPR002104">
    <property type="entry name" value="Integrase_catalytic"/>
</dbReference>
<comment type="subcellular location">
    <subcellularLocation>
        <location evidence="1 11">Cytoplasm</location>
    </subcellularLocation>
</comment>
<dbReference type="SUPFAM" id="SSF56349">
    <property type="entry name" value="DNA breaking-rejoining enzymes"/>
    <property type="match status" value="1"/>
</dbReference>
<dbReference type="PROSITE" id="PS51900">
    <property type="entry name" value="CB"/>
    <property type="match status" value="1"/>
</dbReference>
<dbReference type="NCBIfam" id="NF001399">
    <property type="entry name" value="PRK00283.1"/>
    <property type="match status" value="1"/>
</dbReference>
<comment type="similarity">
    <text evidence="2 11">Belongs to the 'phage' integrase family. XerD subfamily.</text>
</comment>
<dbReference type="InterPro" id="IPR004107">
    <property type="entry name" value="Integrase_SAM-like_N"/>
</dbReference>
<comment type="subunit">
    <text evidence="11">Forms a cyclic heterotetrameric complex composed of two molecules of XerC and two molecules of XerD.</text>
</comment>
<dbReference type="HAMAP" id="MF_01807">
    <property type="entry name" value="Recomb_XerD"/>
    <property type="match status" value="1"/>
</dbReference>
<keyword evidence="15" id="KW-1185">Reference proteome</keyword>
<evidence type="ECO:0000259" key="13">
    <source>
        <dbReference type="PROSITE" id="PS51900"/>
    </source>
</evidence>
<evidence type="ECO:0000256" key="8">
    <source>
        <dbReference type="ARBA" id="ARBA00023125"/>
    </source>
</evidence>
<feature type="active site" evidence="11">
    <location>
        <position position="180"/>
    </location>
</feature>
<proteinExistence type="inferred from homology"/>